<feature type="transmembrane region" description="Helical" evidence="1">
    <location>
        <begin position="98"/>
        <end position="120"/>
    </location>
</feature>
<name>A0A975DHR2_9GAMM</name>
<feature type="transmembrane region" description="Helical" evidence="1">
    <location>
        <begin position="44"/>
        <end position="66"/>
    </location>
</feature>
<evidence type="ECO:0000256" key="1">
    <source>
        <dbReference type="SAM" id="Phobius"/>
    </source>
</evidence>
<gene>
    <name evidence="2" type="ORF">J5O05_04030</name>
</gene>
<evidence type="ECO:0000313" key="3">
    <source>
        <dbReference type="Proteomes" id="UP000664904"/>
    </source>
</evidence>
<reference evidence="2" key="1">
    <citation type="submission" date="2021-03" db="EMBL/GenBank/DDBJ databases">
        <title>Complete Genome of Pseudoalteromonas xiamenensis STKMTI.2, a new potential marine bacterium producing anti-Vibrio compounds.</title>
        <authorList>
            <person name="Handayani D.P."/>
            <person name="Isnansetyo A."/>
            <person name="Istiqomah I."/>
            <person name="Jumina J."/>
        </authorList>
    </citation>
    <scope>NUCLEOTIDE SEQUENCE</scope>
    <source>
        <strain evidence="2">STKMTI.2</strain>
    </source>
</reference>
<protein>
    <submittedName>
        <fullName evidence="2">Uncharacterized protein</fullName>
    </submittedName>
</protein>
<organism evidence="2 3">
    <name type="scientific">Pseudoalteromonas xiamenensis</name>
    <dbReference type="NCBI Taxonomy" id="882626"/>
    <lineage>
        <taxon>Bacteria</taxon>
        <taxon>Pseudomonadati</taxon>
        <taxon>Pseudomonadota</taxon>
        <taxon>Gammaproteobacteria</taxon>
        <taxon>Alteromonadales</taxon>
        <taxon>Pseudoalteromonadaceae</taxon>
        <taxon>Pseudoalteromonas</taxon>
    </lineage>
</organism>
<dbReference type="RefSeq" id="WP_208843695.1">
    <property type="nucleotide sequence ID" value="NZ_CP072133.1"/>
</dbReference>
<keyword evidence="1" id="KW-0812">Transmembrane</keyword>
<keyword evidence="1" id="KW-1133">Transmembrane helix</keyword>
<feature type="transmembrane region" description="Helical" evidence="1">
    <location>
        <begin position="6"/>
        <end position="24"/>
    </location>
</feature>
<dbReference type="Proteomes" id="UP000664904">
    <property type="component" value="Chromosome"/>
</dbReference>
<sequence length="126" mass="14325">MFYALLVAMFSVGLIISFIASRLFRRPIHAVIESIVGEHLSAAWSKFMTFALYVVGISASFNLYFLEQQLMPATENFTPPELTPARLMLELFRSCLDALQGITWVMLMFFCFSLIAFALGKMLKPR</sequence>
<dbReference type="EMBL" id="CP072133">
    <property type="protein sequence ID" value="QTH72073.1"/>
    <property type="molecule type" value="Genomic_DNA"/>
</dbReference>
<dbReference type="AlphaFoldDB" id="A0A975DHR2"/>
<dbReference type="KEGG" id="pxi:J5O05_04030"/>
<keyword evidence="3" id="KW-1185">Reference proteome</keyword>
<keyword evidence="1" id="KW-0472">Membrane</keyword>
<proteinExistence type="predicted"/>
<evidence type="ECO:0000313" key="2">
    <source>
        <dbReference type="EMBL" id="QTH72073.1"/>
    </source>
</evidence>
<accession>A0A975DHR2</accession>